<dbReference type="Gene3D" id="3.10.580.10">
    <property type="entry name" value="CBS-domain"/>
    <property type="match status" value="1"/>
</dbReference>
<dbReference type="PROSITE" id="PS51371">
    <property type="entry name" value="CBS"/>
    <property type="match status" value="1"/>
</dbReference>
<protein>
    <submittedName>
        <fullName evidence="4">EAL domain-containing protein</fullName>
    </submittedName>
</protein>
<dbReference type="SUPFAM" id="SSF141868">
    <property type="entry name" value="EAL domain-like"/>
    <property type="match status" value="1"/>
</dbReference>
<gene>
    <name evidence="4" type="ORF">G7057_00255</name>
</gene>
<dbReference type="InterPro" id="IPR035919">
    <property type="entry name" value="EAL_sf"/>
</dbReference>
<evidence type="ECO:0000259" key="3">
    <source>
        <dbReference type="PROSITE" id="PS51371"/>
    </source>
</evidence>
<dbReference type="Pfam" id="PF00563">
    <property type="entry name" value="EAL"/>
    <property type="match status" value="1"/>
</dbReference>
<dbReference type="PANTHER" id="PTHR33121">
    <property type="entry name" value="CYCLIC DI-GMP PHOSPHODIESTERASE PDEF"/>
    <property type="match status" value="1"/>
</dbReference>
<name>A0A6G7K732_9LACT</name>
<dbReference type="InterPro" id="IPR001633">
    <property type="entry name" value="EAL_dom"/>
</dbReference>
<dbReference type="InterPro" id="IPR050706">
    <property type="entry name" value="Cyclic-di-GMP_PDE-like"/>
</dbReference>
<dbReference type="Pfam" id="PF00571">
    <property type="entry name" value="CBS"/>
    <property type="match status" value="2"/>
</dbReference>
<dbReference type="PROSITE" id="PS50883">
    <property type="entry name" value="EAL"/>
    <property type="match status" value="1"/>
</dbReference>
<feature type="domain" description="CBS" evidence="3">
    <location>
        <begin position="275"/>
        <end position="333"/>
    </location>
</feature>
<reference evidence="4 5" key="1">
    <citation type="journal article" date="2017" name="Int. J. Syst. Evol. Microbiol.">
        <title>Jeotgalibaca porci sp. nov. and Jeotgalibaca arthritidis sp. nov., isolated from pigs, and emended description of the genus Jeotgalibaca.</title>
        <authorList>
            <person name="Zamora L."/>
            <person name="Perez-Sancho M."/>
            <person name="Dominguez L."/>
            <person name="Fernandez-Garayzabal J.F."/>
            <person name="Vela A.I."/>
        </authorList>
    </citation>
    <scope>NUCLEOTIDE SEQUENCE [LARGE SCALE GENOMIC DNA]</scope>
    <source>
        <strain evidence="4 5">CECT 9157</strain>
    </source>
</reference>
<keyword evidence="1" id="KW-0129">CBS domain</keyword>
<dbReference type="PANTHER" id="PTHR33121:SF76">
    <property type="entry name" value="SIGNALING PROTEIN"/>
    <property type="match status" value="1"/>
</dbReference>
<dbReference type="Proteomes" id="UP000501451">
    <property type="component" value="Chromosome"/>
</dbReference>
<feature type="domain" description="EAL" evidence="2">
    <location>
        <begin position="1"/>
        <end position="254"/>
    </location>
</feature>
<dbReference type="CDD" id="cd01948">
    <property type="entry name" value="EAL"/>
    <property type="match status" value="1"/>
</dbReference>
<dbReference type="AlphaFoldDB" id="A0A6G7K732"/>
<keyword evidence="5" id="KW-1185">Reference proteome</keyword>
<evidence type="ECO:0000256" key="1">
    <source>
        <dbReference type="PROSITE-ProRule" id="PRU00703"/>
    </source>
</evidence>
<sequence>MISQEESLKSIIEEKRIRSVFQPIVSLENGDILGYEALSRIVGESAFENTEQLFVAAKQYDLLWPLDLLCRTRAFEAVQTFITPDFNKKIFVNINPNIMTNYSLEESFSKSFLEQYGISPTHIIFEITERTVIDDMSGFKATIEHYKNQDYKIAIDDTGAGHSGLNLISDVDPNYIKLDMNLIRNIHLSNIKSALVKGMVEFSKVSNIKLIAEGIETYPELEAIIKLGVHYGQGHYFQKPETAIQAIQPTVIKTIETLNEKSQLSQQHKQTIDSLSTQTDVFSPDDTIGEVYTYFMNDPECLALAVVKDKRPVGLISQKAILEWMEEENQHSTKIANVMNKQFLSVDRCTPINTVSHLAMARSNHKVYERVIVTENNLFYGTVTVKTILETLTD</sequence>
<dbReference type="EMBL" id="CP049740">
    <property type="protein sequence ID" value="QII81055.1"/>
    <property type="molecule type" value="Genomic_DNA"/>
</dbReference>
<organism evidence="4 5">
    <name type="scientific">Jeotgalibaca arthritidis</name>
    <dbReference type="NCBI Taxonomy" id="1868794"/>
    <lineage>
        <taxon>Bacteria</taxon>
        <taxon>Bacillati</taxon>
        <taxon>Bacillota</taxon>
        <taxon>Bacilli</taxon>
        <taxon>Lactobacillales</taxon>
        <taxon>Carnobacteriaceae</taxon>
        <taxon>Jeotgalibaca</taxon>
    </lineage>
</organism>
<accession>A0A6G7K732</accession>
<dbReference type="GO" id="GO:0071111">
    <property type="term" value="F:cyclic-guanylate-specific phosphodiesterase activity"/>
    <property type="evidence" value="ECO:0007669"/>
    <property type="project" value="InterPro"/>
</dbReference>
<dbReference type="RefSeq" id="WP_166160514.1">
    <property type="nucleotide sequence ID" value="NZ_CP049740.1"/>
</dbReference>
<proteinExistence type="predicted"/>
<dbReference type="SMART" id="SM00052">
    <property type="entry name" value="EAL"/>
    <property type="match status" value="1"/>
</dbReference>
<dbReference type="InterPro" id="IPR046342">
    <property type="entry name" value="CBS_dom_sf"/>
</dbReference>
<evidence type="ECO:0000313" key="5">
    <source>
        <dbReference type="Proteomes" id="UP000501451"/>
    </source>
</evidence>
<evidence type="ECO:0000313" key="4">
    <source>
        <dbReference type="EMBL" id="QII81055.1"/>
    </source>
</evidence>
<dbReference type="KEGG" id="jar:G7057_00255"/>
<dbReference type="SUPFAM" id="SSF54631">
    <property type="entry name" value="CBS-domain pair"/>
    <property type="match status" value="1"/>
</dbReference>
<evidence type="ECO:0000259" key="2">
    <source>
        <dbReference type="PROSITE" id="PS50883"/>
    </source>
</evidence>
<dbReference type="Gene3D" id="3.20.20.450">
    <property type="entry name" value="EAL domain"/>
    <property type="match status" value="1"/>
</dbReference>
<dbReference type="InterPro" id="IPR000644">
    <property type="entry name" value="CBS_dom"/>
</dbReference>